<keyword evidence="5 10" id="KW-1133">Transmembrane helix</keyword>
<evidence type="ECO:0000259" key="11">
    <source>
        <dbReference type="Pfam" id="PF00122"/>
    </source>
</evidence>
<organism evidence="12 13">
    <name type="scientific">Nannocystis punicea</name>
    <dbReference type="NCBI Taxonomy" id="2995304"/>
    <lineage>
        <taxon>Bacteria</taxon>
        <taxon>Pseudomonadati</taxon>
        <taxon>Myxococcota</taxon>
        <taxon>Polyangia</taxon>
        <taxon>Nannocystales</taxon>
        <taxon>Nannocystaceae</taxon>
        <taxon>Nannocystis</taxon>
    </lineage>
</organism>
<feature type="transmembrane region" description="Helical" evidence="10">
    <location>
        <begin position="610"/>
        <end position="629"/>
    </location>
</feature>
<evidence type="ECO:0000256" key="10">
    <source>
        <dbReference type="SAM" id="Phobius"/>
    </source>
</evidence>
<dbReference type="InterPro" id="IPR023299">
    <property type="entry name" value="ATPase_P-typ_cyto_dom_N"/>
</dbReference>
<evidence type="ECO:0000256" key="3">
    <source>
        <dbReference type="ARBA" id="ARBA00022692"/>
    </source>
</evidence>
<evidence type="ECO:0000256" key="7">
    <source>
        <dbReference type="ARBA" id="ARBA00039097"/>
    </source>
</evidence>
<evidence type="ECO:0000256" key="8">
    <source>
        <dbReference type="ARBA" id="ARBA00047308"/>
    </source>
</evidence>
<evidence type="ECO:0000256" key="5">
    <source>
        <dbReference type="ARBA" id="ARBA00022989"/>
    </source>
</evidence>
<comment type="subcellular location">
    <subcellularLocation>
        <location evidence="1">Membrane</location>
    </subcellularLocation>
</comment>
<dbReference type="PRINTS" id="PR00119">
    <property type="entry name" value="CATATPASE"/>
</dbReference>
<dbReference type="SFLD" id="SFLDG00002">
    <property type="entry name" value="C1.7:_P-type_atpase_like"/>
    <property type="match status" value="1"/>
</dbReference>
<dbReference type="Gene3D" id="2.70.150.10">
    <property type="entry name" value="Calcium-transporting ATPase, cytoplasmic transduction domain A"/>
    <property type="match status" value="1"/>
</dbReference>
<dbReference type="InterPro" id="IPR008250">
    <property type="entry name" value="ATPase_P-typ_transduc_dom_A_sf"/>
</dbReference>
<protein>
    <recommendedName>
        <fullName evidence="7">P-type Zn(2+) transporter</fullName>
        <ecNumber evidence="7">7.2.2.12</ecNumber>
    </recommendedName>
</protein>
<dbReference type="SUPFAM" id="SSF81653">
    <property type="entry name" value="Calcium ATPase, transduction domain A"/>
    <property type="match status" value="1"/>
</dbReference>
<evidence type="ECO:0000256" key="2">
    <source>
        <dbReference type="ARBA" id="ARBA00006024"/>
    </source>
</evidence>
<dbReference type="InterPro" id="IPR023214">
    <property type="entry name" value="HAD_sf"/>
</dbReference>
<comment type="similarity">
    <text evidence="2">Belongs to the cation transport ATPase (P-type) (TC 3.A.3) family. Type IB subfamily.</text>
</comment>
<evidence type="ECO:0000256" key="6">
    <source>
        <dbReference type="ARBA" id="ARBA00023136"/>
    </source>
</evidence>
<dbReference type="NCBIfam" id="TIGR01494">
    <property type="entry name" value="ATPase_P-type"/>
    <property type="match status" value="1"/>
</dbReference>
<dbReference type="SFLD" id="SFLDF00027">
    <property type="entry name" value="p-type_atpase"/>
    <property type="match status" value="1"/>
</dbReference>
<evidence type="ECO:0000256" key="4">
    <source>
        <dbReference type="ARBA" id="ARBA00022967"/>
    </source>
</evidence>
<name>A0ABY7HBH9_9BACT</name>
<evidence type="ECO:0000256" key="9">
    <source>
        <dbReference type="SAM" id="MobiDB-lite"/>
    </source>
</evidence>
<dbReference type="SFLD" id="SFLDS00003">
    <property type="entry name" value="Haloacid_Dehalogenase"/>
    <property type="match status" value="1"/>
</dbReference>
<keyword evidence="4" id="KW-1278">Translocase</keyword>
<dbReference type="Gene3D" id="3.40.1110.10">
    <property type="entry name" value="Calcium-transporting ATPase, cytoplasmic domain N"/>
    <property type="match status" value="1"/>
</dbReference>
<dbReference type="SUPFAM" id="SSF56784">
    <property type="entry name" value="HAD-like"/>
    <property type="match status" value="1"/>
</dbReference>
<dbReference type="EC" id="7.2.2.12" evidence="7"/>
<dbReference type="PANTHER" id="PTHR48085">
    <property type="entry name" value="CADMIUM/ZINC-TRANSPORTING ATPASE HMA2-RELATED"/>
    <property type="match status" value="1"/>
</dbReference>
<dbReference type="InterPro" id="IPR051014">
    <property type="entry name" value="Cation_Transport_ATPase_IB"/>
</dbReference>
<dbReference type="Pfam" id="PF00702">
    <property type="entry name" value="Hydrolase"/>
    <property type="match status" value="1"/>
</dbReference>
<dbReference type="Pfam" id="PF00122">
    <property type="entry name" value="E1-E2_ATPase"/>
    <property type="match status" value="1"/>
</dbReference>
<comment type="catalytic activity">
    <reaction evidence="8">
        <text>Zn(2+)(in) + ATP + H2O = Zn(2+)(out) + ADP + phosphate + H(+)</text>
        <dbReference type="Rhea" id="RHEA:20621"/>
        <dbReference type="ChEBI" id="CHEBI:15377"/>
        <dbReference type="ChEBI" id="CHEBI:15378"/>
        <dbReference type="ChEBI" id="CHEBI:29105"/>
        <dbReference type="ChEBI" id="CHEBI:30616"/>
        <dbReference type="ChEBI" id="CHEBI:43474"/>
        <dbReference type="ChEBI" id="CHEBI:456216"/>
        <dbReference type="EC" id="7.2.2.12"/>
    </reaction>
</comment>
<dbReference type="InterPro" id="IPR018303">
    <property type="entry name" value="ATPase_P-typ_P_site"/>
</dbReference>
<feature type="compositionally biased region" description="Pro residues" evidence="9">
    <location>
        <begin position="22"/>
        <end position="46"/>
    </location>
</feature>
<accession>A0ABY7HBH9</accession>
<dbReference type="RefSeq" id="WP_269038989.1">
    <property type="nucleotide sequence ID" value="NZ_CP114040.1"/>
</dbReference>
<reference evidence="12" key="1">
    <citation type="submission" date="2022-11" db="EMBL/GenBank/DDBJ databases">
        <title>Minimal conservation of predation-associated metabolite biosynthetic gene clusters underscores biosynthetic potential of Myxococcota including descriptions for ten novel species: Archangium lansinium sp. nov., Myxococcus landrumus sp. nov., Nannocystis bai.</title>
        <authorList>
            <person name="Ahearne A."/>
            <person name="Stevens C."/>
            <person name="Dowd S."/>
        </authorList>
    </citation>
    <scope>NUCLEOTIDE SEQUENCE</scope>
    <source>
        <strain evidence="12">Fl3</strain>
    </source>
</reference>
<gene>
    <name evidence="12" type="ORF">O0S08_10745</name>
</gene>
<dbReference type="PROSITE" id="PS00154">
    <property type="entry name" value="ATPASE_E1_E2"/>
    <property type="match status" value="1"/>
</dbReference>
<dbReference type="Proteomes" id="UP001164459">
    <property type="component" value="Chromosome"/>
</dbReference>
<sequence>MFLQICLLVAGLRYGRKLLDRSPPPEPPPPDEPAPLPAVPARPEPPSAAADEREEIQRQFDLSLVCMGLATVTNLFIPQLRALSGVAVLYAGLPIMRRAWEMIVDEKRVGAEVLDTAGMVTTVATRHYVSSSLMFFLYAGSRRLRLMTERVVQDSMADAFRRHAEFVWVQQGDVEARVPLASVRVGDVVVVDAGAPIPVDGEVLRGLALVDQHALTGEAQPLERGVGDRVFAATVVCSGRIHIRVETAGDATVAAEFAGMLDRTADFTSSLEAQGQQIADRMALPTLTLGAAALPLVGPQGSIALLNSSFLDSMRMFIPLSMLQHLRSAADAGVLIRDGRSLQSLGQVDTIVFDKTGTLTLGQLRVRRVHPCRGVDPDELLRLAAAAEHRQSHPIARAIVDEASRRGLELPAVEDSTVELGFGLCVVHEGRPIRIGSRRFMVAHDVDVAGVDVDDDAQHLRLASHVYVALGERLLGVLELEPTVRPEIEGLLKSLRDRGFSLHLVSGDHETPTAALADALGFDHYQSGALPADKAQLVTELQARGRRVCFVGDGINDCLALTRAAVSVSFDGASPAALDSAQIVLTDLAALPGLFALADAYERDVRRLKWALGVPSALGIAGVLVAGYGVPAMTALYSVSMVAGLGVTFWPHAPAMGNTAAPGARVPEDLHAIELPAAANW</sequence>
<dbReference type="PANTHER" id="PTHR48085:SF5">
    <property type="entry name" value="CADMIUM_ZINC-TRANSPORTING ATPASE HMA4-RELATED"/>
    <property type="match status" value="1"/>
</dbReference>
<evidence type="ECO:0000313" key="13">
    <source>
        <dbReference type="Proteomes" id="UP001164459"/>
    </source>
</evidence>
<dbReference type="InterPro" id="IPR059000">
    <property type="entry name" value="ATPase_P-type_domA"/>
</dbReference>
<dbReference type="InterPro" id="IPR036412">
    <property type="entry name" value="HAD-like_sf"/>
</dbReference>
<evidence type="ECO:0000313" key="12">
    <source>
        <dbReference type="EMBL" id="WAS96623.1"/>
    </source>
</evidence>
<dbReference type="InterPro" id="IPR001757">
    <property type="entry name" value="P_typ_ATPase"/>
</dbReference>
<evidence type="ECO:0000256" key="1">
    <source>
        <dbReference type="ARBA" id="ARBA00004370"/>
    </source>
</evidence>
<dbReference type="Gene3D" id="3.40.50.1000">
    <property type="entry name" value="HAD superfamily/HAD-like"/>
    <property type="match status" value="1"/>
</dbReference>
<dbReference type="EMBL" id="CP114040">
    <property type="protein sequence ID" value="WAS96623.1"/>
    <property type="molecule type" value="Genomic_DNA"/>
</dbReference>
<dbReference type="InterPro" id="IPR044492">
    <property type="entry name" value="P_typ_ATPase_HD_dom"/>
</dbReference>
<proteinExistence type="inferred from homology"/>
<keyword evidence="13" id="KW-1185">Reference proteome</keyword>
<keyword evidence="6 10" id="KW-0472">Membrane</keyword>
<feature type="region of interest" description="Disordered" evidence="9">
    <location>
        <begin position="19"/>
        <end position="51"/>
    </location>
</feature>
<keyword evidence="3 10" id="KW-0812">Transmembrane</keyword>
<feature type="domain" description="P-type ATPase A" evidence="11">
    <location>
        <begin position="164"/>
        <end position="258"/>
    </location>
</feature>